<name>A0AAW0TVN3_SCYPA</name>
<dbReference type="EMBL" id="JARAKH010000024">
    <property type="protein sequence ID" value="KAK8391143.1"/>
    <property type="molecule type" value="Genomic_DNA"/>
</dbReference>
<comment type="subcellular location">
    <subcellularLocation>
        <location evidence="1">Membrane</location>
    </subcellularLocation>
</comment>
<dbReference type="GO" id="GO:0016020">
    <property type="term" value="C:membrane"/>
    <property type="evidence" value="ECO:0007669"/>
    <property type="project" value="UniProtKB-SubCell"/>
</dbReference>
<feature type="region of interest" description="Disordered" evidence="6">
    <location>
        <begin position="502"/>
        <end position="563"/>
    </location>
</feature>
<dbReference type="PROSITE" id="PS50262">
    <property type="entry name" value="G_PROTEIN_RECEP_F1_2"/>
    <property type="match status" value="1"/>
</dbReference>
<feature type="transmembrane region" description="Helical" evidence="7">
    <location>
        <begin position="186"/>
        <end position="207"/>
    </location>
</feature>
<dbReference type="Pfam" id="PF00001">
    <property type="entry name" value="7tm_1"/>
    <property type="match status" value="1"/>
</dbReference>
<proteinExistence type="inferred from homology"/>
<evidence type="ECO:0000256" key="1">
    <source>
        <dbReference type="ARBA" id="ARBA00004370"/>
    </source>
</evidence>
<dbReference type="CDD" id="cd14978">
    <property type="entry name" value="7tmA_FMRFamide_R-like"/>
    <property type="match status" value="1"/>
</dbReference>
<dbReference type="InterPro" id="IPR000276">
    <property type="entry name" value="GPCR_Rhodpsn"/>
</dbReference>
<dbReference type="PANTHER" id="PTHR46641:SF22">
    <property type="entry name" value="PROCTOLIN RECEPTOR, ISOFORM A"/>
    <property type="match status" value="1"/>
</dbReference>
<dbReference type="InterPro" id="IPR052954">
    <property type="entry name" value="GPCR-Ligand_Int"/>
</dbReference>
<gene>
    <name evidence="9" type="ORF">O3P69_017060</name>
</gene>
<feature type="region of interest" description="Disordered" evidence="6">
    <location>
        <begin position="586"/>
        <end position="672"/>
    </location>
</feature>
<evidence type="ECO:0000256" key="3">
    <source>
        <dbReference type="ARBA" id="ARBA00022692"/>
    </source>
</evidence>
<feature type="transmembrane region" description="Helical" evidence="7">
    <location>
        <begin position="282"/>
        <end position="309"/>
    </location>
</feature>
<reference evidence="9 10" key="1">
    <citation type="submission" date="2023-03" db="EMBL/GenBank/DDBJ databases">
        <title>High-quality genome of Scylla paramamosain provides insights in environmental adaptation.</title>
        <authorList>
            <person name="Zhang L."/>
        </authorList>
    </citation>
    <scope>NUCLEOTIDE SEQUENCE [LARGE SCALE GENOMIC DNA]</scope>
    <source>
        <strain evidence="9">LZ_2023a</strain>
        <tissue evidence="9">Muscle</tissue>
    </source>
</reference>
<feature type="region of interest" description="Disordered" evidence="6">
    <location>
        <begin position="440"/>
        <end position="488"/>
    </location>
</feature>
<evidence type="ECO:0000259" key="8">
    <source>
        <dbReference type="PROSITE" id="PS50262"/>
    </source>
</evidence>
<dbReference type="AlphaFoldDB" id="A0AAW0TVN3"/>
<dbReference type="SUPFAM" id="SSF81321">
    <property type="entry name" value="Family A G protein-coupled receptor-like"/>
    <property type="match status" value="1"/>
</dbReference>
<evidence type="ECO:0000256" key="5">
    <source>
        <dbReference type="ARBA" id="ARBA00023136"/>
    </source>
</evidence>
<evidence type="ECO:0000256" key="7">
    <source>
        <dbReference type="SAM" id="Phobius"/>
    </source>
</evidence>
<accession>A0AAW0TVN3</accession>
<feature type="transmembrane region" description="Helical" evidence="7">
    <location>
        <begin position="382"/>
        <end position="401"/>
    </location>
</feature>
<feature type="transmembrane region" description="Helical" evidence="7">
    <location>
        <begin position="228"/>
        <end position="246"/>
    </location>
</feature>
<protein>
    <recommendedName>
        <fullName evidence="8">G-protein coupled receptors family 1 profile domain-containing protein</fullName>
    </recommendedName>
</protein>
<evidence type="ECO:0000256" key="6">
    <source>
        <dbReference type="SAM" id="MobiDB-lite"/>
    </source>
</evidence>
<dbReference type="PANTHER" id="PTHR46641">
    <property type="entry name" value="FMRFAMIDE RECEPTOR-RELATED"/>
    <property type="match status" value="1"/>
</dbReference>
<dbReference type="Proteomes" id="UP001487740">
    <property type="component" value="Unassembled WGS sequence"/>
</dbReference>
<dbReference type="Gene3D" id="1.20.1070.10">
    <property type="entry name" value="Rhodopsin 7-helix transmembrane proteins"/>
    <property type="match status" value="1"/>
</dbReference>
<organism evidence="9 10">
    <name type="scientific">Scylla paramamosain</name>
    <name type="common">Mud crab</name>
    <dbReference type="NCBI Taxonomy" id="85552"/>
    <lineage>
        <taxon>Eukaryota</taxon>
        <taxon>Metazoa</taxon>
        <taxon>Ecdysozoa</taxon>
        <taxon>Arthropoda</taxon>
        <taxon>Crustacea</taxon>
        <taxon>Multicrustacea</taxon>
        <taxon>Malacostraca</taxon>
        <taxon>Eumalacostraca</taxon>
        <taxon>Eucarida</taxon>
        <taxon>Decapoda</taxon>
        <taxon>Pleocyemata</taxon>
        <taxon>Brachyura</taxon>
        <taxon>Eubrachyura</taxon>
        <taxon>Portunoidea</taxon>
        <taxon>Portunidae</taxon>
        <taxon>Portuninae</taxon>
        <taxon>Scylla</taxon>
    </lineage>
</organism>
<comment type="similarity">
    <text evidence="2">Belongs to the G-protein coupled receptor 1 family.</text>
</comment>
<comment type="caution">
    <text evidence="9">The sequence shown here is derived from an EMBL/GenBank/DDBJ whole genome shotgun (WGS) entry which is preliminary data.</text>
</comment>
<sequence length="672" mass="74487">MDLLEDFSSGGGGGGGGGSSDMKNFSSLFLDVNSSYFLFPYNSNGSLYQLDYDYAAEGHNASLQHFPALREFANATSPSDTSSFASNASLLATSSNYAPYERFMDESRHWVQKVLVPLVMCVGVVGNSVSMVVLTRRKMRSSTNNYLTALAISDLLYLVFVFSLSLQHHPNIKHPRHWFYWQYFRYALWLTDASSSTSIWLTVTFTIERYIAISHPIKGKMLCTVSRAKKVVAVVYFLCFALTATTPHEWVVVTRHETDTKEPYLSLDYSSLGQDSTYRHTYYWFTAVTFILLPLCLLAVFNFFLIQAVRMSKLTRRKMTLVSERDHYSHQQEHKITVMLIAVVILALVCQMPTAVLLLYSTVCEPLPRTKEFAVMRGLGNIFNLLNAINAAANFILYCSFSDKYRKTFLVTFVPCMYHQQPLAHSFVASVNDTTVGNTRIGRSSDSYSVRSVSRRVSKASSTPSPMPPRDAPNRTARGSFRGENGVGSLDTRVTLQYGFGRPSHLLSPPDPHAHHNSSHTLDLDNAHYSPVARSKHNPRGSRYGGKWSPEGGSPATPNHCQGPVEVTKVDLEMRPRAAEGLGRLLAGTDEAGTGGRADRASLSSGENSPLELRFIDEESCDTCRSSPTSNTRLEEEGEGVSEGRLATRDTLSSLAPLTPDAAQDSDIHSPD</sequence>
<evidence type="ECO:0000256" key="2">
    <source>
        <dbReference type="ARBA" id="ARBA00010663"/>
    </source>
</evidence>
<evidence type="ECO:0000313" key="10">
    <source>
        <dbReference type="Proteomes" id="UP001487740"/>
    </source>
</evidence>
<feature type="transmembrane region" description="Helical" evidence="7">
    <location>
        <begin position="114"/>
        <end position="134"/>
    </location>
</feature>
<dbReference type="PRINTS" id="PR00237">
    <property type="entry name" value="GPCRRHODOPSN"/>
</dbReference>
<feature type="domain" description="G-protein coupled receptors family 1 profile" evidence="8">
    <location>
        <begin position="126"/>
        <end position="398"/>
    </location>
</feature>
<evidence type="ECO:0000256" key="4">
    <source>
        <dbReference type="ARBA" id="ARBA00022989"/>
    </source>
</evidence>
<evidence type="ECO:0000313" key="9">
    <source>
        <dbReference type="EMBL" id="KAK8391143.1"/>
    </source>
</evidence>
<keyword evidence="3 7" id="KW-0812">Transmembrane</keyword>
<keyword evidence="4 7" id="KW-1133">Transmembrane helix</keyword>
<feature type="compositionally biased region" description="Polar residues" evidence="6">
    <location>
        <begin position="623"/>
        <end position="632"/>
    </location>
</feature>
<dbReference type="InterPro" id="IPR017452">
    <property type="entry name" value="GPCR_Rhodpsn_7TM"/>
</dbReference>
<feature type="transmembrane region" description="Helical" evidence="7">
    <location>
        <begin position="338"/>
        <end position="362"/>
    </location>
</feature>
<dbReference type="GO" id="GO:0004930">
    <property type="term" value="F:G protein-coupled receptor activity"/>
    <property type="evidence" value="ECO:0007669"/>
    <property type="project" value="InterPro"/>
</dbReference>
<keyword evidence="10" id="KW-1185">Reference proteome</keyword>
<feature type="transmembrane region" description="Helical" evidence="7">
    <location>
        <begin position="146"/>
        <end position="166"/>
    </location>
</feature>
<keyword evidence="5 7" id="KW-0472">Membrane</keyword>